<comment type="caution">
    <text evidence="2">The sequence shown here is derived from an EMBL/GenBank/DDBJ whole genome shotgun (WGS) entry which is preliminary data.</text>
</comment>
<gene>
    <name evidence="2" type="ORF">EC973_005072</name>
</gene>
<sequence length="135" mass="15137">MRSLLSLFLTFAFILVGASAEKYRALFHFTLAPAMDTAKLIVVYPGRNKAYDVNLTFNRGNDPVLERESSFGILEIDDFEHLKRGHFHLITDDKTQLKIVLSNRGESRITFLGPSLAGNQTIGASGRITFTEIPY</sequence>
<feature type="chain" id="PRO_5034740063" evidence="1">
    <location>
        <begin position="21"/>
        <end position="135"/>
    </location>
</feature>
<dbReference type="AlphaFoldDB" id="A0A8H7BPM5"/>
<name>A0A8H7BPM5_9FUNG</name>
<proteinExistence type="predicted"/>
<reference evidence="2" key="1">
    <citation type="submission" date="2020-01" db="EMBL/GenBank/DDBJ databases">
        <title>Genome Sequencing of Three Apophysomyces-Like Fungal Strains Confirms a Novel Fungal Genus in the Mucoromycota with divergent Burkholderia-like Endosymbiotic Bacteria.</title>
        <authorList>
            <person name="Stajich J.E."/>
            <person name="Macias A.M."/>
            <person name="Carter-House D."/>
            <person name="Lovett B."/>
            <person name="Kasson L.R."/>
            <person name="Berry K."/>
            <person name="Grigoriev I."/>
            <person name="Chang Y."/>
            <person name="Spatafora J."/>
            <person name="Kasson M.T."/>
        </authorList>
    </citation>
    <scope>NUCLEOTIDE SEQUENCE</scope>
    <source>
        <strain evidence="2">NRRL A-21654</strain>
    </source>
</reference>
<protein>
    <submittedName>
        <fullName evidence="2">Uncharacterized protein</fullName>
    </submittedName>
</protein>
<dbReference type="EMBL" id="JABAYA010000029">
    <property type="protein sequence ID" value="KAF7729041.1"/>
    <property type="molecule type" value="Genomic_DNA"/>
</dbReference>
<dbReference type="Proteomes" id="UP000605846">
    <property type="component" value="Unassembled WGS sequence"/>
</dbReference>
<feature type="signal peptide" evidence="1">
    <location>
        <begin position="1"/>
        <end position="20"/>
    </location>
</feature>
<accession>A0A8H7BPM5</accession>
<evidence type="ECO:0000313" key="2">
    <source>
        <dbReference type="EMBL" id="KAF7729041.1"/>
    </source>
</evidence>
<evidence type="ECO:0000256" key="1">
    <source>
        <dbReference type="SAM" id="SignalP"/>
    </source>
</evidence>
<keyword evidence="3" id="KW-1185">Reference proteome</keyword>
<organism evidence="2 3">
    <name type="scientific">Apophysomyces ossiformis</name>
    <dbReference type="NCBI Taxonomy" id="679940"/>
    <lineage>
        <taxon>Eukaryota</taxon>
        <taxon>Fungi</taxon>
        <taxon>Fungi incertae sedis</taxon>
        <taxon>Mucoromycota</taxon>
        <taxon>Mucoromycotina</taxon>
        <taxon>Mucoromycetes</taxon>
        <taxon>Mucorales</taxon>
        <taxon>Mucorineae</taxon>
        <taxon>Mucoraceae</taxon>
        <taxon>Apophysomyces</taxon>
    </lineage>
</organism>
<evidence type="ECO:0000313" key="3">
    <source>
        <dbReference type="Proteomes" id="UP000605846"/>
    </source>
</evidence>
<keyword evidence="1" id="KW-0732">Signal</keyword>